<dbReference type="Proteomes" id="UP000027142">
    <property type="component" value="Chromosome"/>
</dbReference>
<evidence type="ECO:0000313" key="1">
    <source>
        <dbReference type="EMBL" id="AIC93471.1"/>
    </source>
</evidence>
<organism evidence="1 2">
    <name type="scientific">Shouchella lehensis G1</name>
    <dbReference type="NCBI Taxonomy" id="1246626"/>
    <lineage>
        <taxon>Bacteria</taxon>
        <taxon>Bacillati</taxon>
        <taxon>Bacillota</taxon>
        <taxon>Bacilli</taxon>
        <taxon>Bacillales</taxon>
        <taxon>Bacillaceae</taxon>
        <taxon>Shouchella</taxon>
    </lineage>
</organism>
<evidence type="ECO:0000313" key="2">
    <source>
        <dbReference type="Proteomes" id="UP000027142"/>
    </source>
</evidence>
<proteinExistence type="predicted"/>
<keyword evidence="2" id="KW-1185">Reference proteome</keyword>
<accession>A0A060LQ99</accession>
<dbReference type="eggNOG" id="ENOG502ZANN">
    <property type="taxonomic scope" value="Bacteria"/>
</dbReference>
<dbReference type="PATRIC" id="fig|1246626.3.peg.868"/>
<name>A0A060LQ99_9BACI</name>
<dbReference type="EMBL" id="CP003923">
    <property type="protein sequence ID" value="AIC93471.1"/>
    <property type="molecule type" value="Genomic_DNA"/>
</dbReference>
<dbReference type="KEGG" id="ble:BleG1_0863"/>
<protein>
    <submittedName>
        <fullName evidence="1">Uncharacterized protein</fullName>
    </submittedName>
</protein>
<dbReference type="HOGENOM" id="CLU_811132_0_0_9"/>
<gene>
    <name evidence="1" type="ORF">BleG1_0863</name>
</gene>
<sequence length="350" mass="39852">MNTQEAIGIARDWVRHVGSQQSGFKGAYLAGSVLTYPRLALWPLSSDIDMMIVSTNKQDKKLGKFLYKGLLLEVTTLDYTLFLHKETILADYHVGYSFAHTIVLNDVDDVLVPLQKEVARDFYHIEWVYCRCEQVKEKSIAGLTAIPTSAPFHEQVMSWLFPTGVLAHLFLTAALENPTVRKRYTAVQAVLKRFNMDDVYEALLKQLRVESIAKSTVQSSLELLEETFALAAEQAKTPFFFSGDIKPSAKPIVFEGSQSLIDKNQYRESFFWIIATFCRCHIILATDAPHLHEERLPYFKQVLSSIGITTEDDLYSAAFKTLSTVDYFWDCTRTLIENNPDIMIKKKHGD</sequence>
<dbReference type="OrthoDB" id="3659232at2"/>
<dbReference type="AlphaFoldDB" id="A0A060LQ99"/>
<reference evidence="1 2" key="1">
    <citation type="journal article" date="2014" name="Gene">
        <title>A comparative genomic analysis of the alkalitolerant soil bacterium Bacillus lehensis G1.</title>
        <authorList>
            <person name="Noor Y.M."/>
            <person name="Samsulrizal N.H."/>
            <person name="Jema'on N.A."/>
            <person name="Low K.O."/>
            <person name="Ramli A.N."/>
            <person name="Alias N.I."/>
            <person name="Damis S.I."/>
            <person name="Fuzi S.F."/>
            <person name="Isa M.N."/>
            <person name="Murad A.M."/>
            <person name="Raih M.F."/>
            <person name="Bakar F.D."/>
            <person name="Najimudin N."/>
            <person name="Mahadi N.M."/>
            <person name="Illias R.M."/>
        </authorList>
    </citation>
    <scope>NUCLEOTIDE SEQUENCE [LARGE SCALE GENOMIC DNA]</scope>
    <source>
        <strain evidence="1 2">G1</strain>
    </source>
</reference>
<dbReference type="RefSeq" id="WP_038477588.1">
    <property type="nucleotide sequence ID" value="NZ_CP003923.1"/>
</dbReference>